<dbReference type="Pfam" id="PF01520">
    <property type="entry name" value="Amidase_3"/>
    <property type="match status" value="1"/>
</dbReference>
<reference evidence="2" key="1">
    <citation type="submission" date="2022-09" db="EMBL/GenBank/DDBJ databases">
        <title>Aureispira anguillicida sp. nov., isolated from Leptocephalus of Japanese eel Anguilla japonica.</title>
        <authorList>
            <person name="Yuasa K."/>
            <person name="Mekata T."/>
            <person name="Ikunari K."/>
        </authorList>
    </citation>
    <scope>NUCLEOTIDE SEQUENCE</scope>
    <source>
        <strain evidence="2">EL160426</strain>
    </source>
</reference>
<keyword evidence="3" id="KW-1185">Reference proteome</keyword>
<dbReference type="Gene3D" id="3.40.630.40">
    <property type="entry name" value="Zn-dependent exopeptidases"/>
    <property type="match status" value="1"/>
</dbReference>
<evidence type="ECO:0000313" key="3">
    <source>
        <dbReference type="Proteomes" id="UP001060919"/>
    </source>
</evidence>
<feature type="domain" description="MurNAc-LAA" evidence="1">
    <location>
        <begin position="65"/>
        <end position="175"/>
    </location>
</feature>
<accession>A0A916DSW1</accession>
<dbReference type="SUPFAM" id="SSF53187">
    <property type="entry name" value="Zn-dependent exopeptidases"/>
    <property type="match status" value="1"/>
</dbReference>
<dbReference type="GO" id="GO:0009253">
    <property type="term" value="P:peptidoglycan catabolic process"/>
    <property type="evidence" value="ECO:0007669"/>
    <property type="project" value="InterPro"/>
</dbReference>
<dbReference type="KEGG" id="aup:AsAng_0035140"/>
<dbReference type="EMBL" id="AP026867">
    <property type="protein sequence ID" value="BDS12789.1"/>
    <property type="molecule type" value="Genomic_DNA"/>
</dbReference>
<dbReference type="AlphaFoldDB" id="A0A916DSW1"/>
<dbReference type="InterPro" id="IPR002508">
    <property type="entry name" value="MurNAc-LAA_cat"/>
</dbReference>
<dbReference type="RefSeq" id="WP_264788144.1">
    <property type="nucleotide sequence ID" value="NZ_AP026867.1"/>
</dbReference>
<evidence type="ECO:0000259" key="1">
    <source>
        <dbReference type="SMART" id="SM00646"/>
    </source>
</evidence>
<evidence type="ECO:0000313" key="2">
    <source>
        <dbReference type="EMBL" id="BDS12789.1"/>
    </source>
</evidence>
<protein>
    <submittedName>
        <fullName evidence="2">N-acetylmuramoyl-L-alanine amidase</fullName>
    </submittedName>
</protein>
<proteinExistence type="predicted"/>
<dbReference type="GO" id="GO:0008745">
    <property type="term" value="F:N-acetylmuramoyl-L-alanine amidase activity"/>
    <property type="evidence" value="ECO:0007669"/>
    <property type="project" value="InterPro"/>
</dbReference>
<dbReference type="Proteomes" id="UP001060919">
    <property type="component" value="Chromosome"/>
</dbReference>
<name>A0A916DSW1_9BACT</name>
<organism evidence="2 3">
    <name type="scientific">Aureispira anguillae</name>
    <dbReference type="NCBI Taxonomy" id="2864201"/>
    <lineage>
        <taxon>Bacteria</taxon>
        <taxon>Pseudomonadati</taxon>
        <taxon>Bacteroidota</taxon>
        <taxon>Saprospiria</taxon>
        <taxon>Saprospirales</taxon>
        <taxon>Saprospiraceae</taxon>
        <taxon>Aureispira</taxon>
    </lineage>
</organism>
<gene>
    <name evidence="2" type="ORF">AsAng_0035140</name>
</gene>
<sequence>MTAVYQTKGKRYTFEDGTTIYEGEYNRAIKARAIEQLTAKGIPFYDLVPEQKDIHRSTRISRADYLYKKSKGRTFLIDLHSNAGGGKGCETWLCHGASSKSRVLASWTKALFYKHFPESKFRGIKYKNWDILALTRNPAIILELFFMDNEQECKKYLLTSEGRDRAAAYVVDIIEKFIKYHS</sequence>
<dbReference type="SMART" id="SM00646">
    <property type="entry name" value="Ami_3"/>
    <property type="match status" value="1"/>
</dbReference>
<dbReference type="CDD" id="cd02696">
    <property type="entry name" value="MurNAc-LAA"/>
    <property type="match status" value="1"/>
</dbReference>